<comment type="subunit">
    <text evidence="4">Binds to mitochondrial small subunit 15S rRNA.</text>
</comment>
<evidence type="ECO:0000256" key="3">
    <source>
        <dbReference type="ARBA" id="ARBA00044493"/>
    </source>
</evidence>
<dbReference type="Gene3D" id="1.25.40.10">
    <property type="entry name" value="Tetratricopeptide repeat domain"/>
    <property type="match status" value="3"/>
</dbReference>
<organism evidence="5 6">
    <name type="scientific">Zasmidium cellare</name>
    <name type="common">Wine cellar mold</name>
    <name type="synonym">Racodium cellare</name>
    <dbReference type="NCBI Taxonomy" id="395010"/>
    <lineage>
        <taxon>Eukaryota</taxon>
        <taxon>Fungi</taxon>
        <taxon>Dikarya</taxon>
        <taxon>Ascomycota</taxon>
        <taxon>Pezizomycotina</taxon>
        <taxon>Dothideomycetes</taxon>
        <taxon>Dothideomycetidae</taxon>
        <taxon>Mycosphaerellales</taxon>
        <taxon>Mycosphaerellaceae</taxon>
        <taxon>Zasmidium</taxon>
    </lineage>
</organism>
<comment type="caution">
    <text evidence="5">The sequence shown here is derived from an EMBL/GenBank/DDBJ whole genome shotgun (WGS) entry which is preliminary data.</text>
</comment>
<name>A0ABR0EC08_ZASCE</name>
<accession>A0ABR0EC08</accession>
<comment type="function">
    <text evidence="3">Regulates mitochondrial small subunit maturation by controlling 15S rRNA 5'-end processing. Localizes to the 5' precursor of the 15S rRNA in a position that is subsequently occupied by mS47 in the mature yeast mtSSU. Uses structure and sequence-specific RNA recognition, binding to a single-stranded region of the precursor and specifically recognizing bases -6 to -1. The exchange of Ccm1 for mS47 is coupled to the irreversible removal of precursor rRNA that is accompanied by conformational changes of the mitoribosomal proteins uS5m and mS26. These conformational changes signal completion of 5'-end rRNA processing through protection of the mature 5'-end of the 15S rRNA and stabilization of mS47. The removal of the 5' precursor together with the dissociation of Ccm1 may be catalyzed by the 5'-3' exoribonuclease Pet127. Involved in the specific removal of group I introns in mitochondrial encoded transcripts.</text>
</comment>
<comment type="similarity">
    <text evidence="1">Belongs to the CCM1 family.</text>
</comment>
<evidence type="ECO:0000313" key="6">
    <source>
        <dbReference type="Proteomes" id="UP001305779"/>
    </source>
</evidence>
<reference evidence="5 6" key="1">
    <citation type="journal article" date="2023" name="G3 (Bethesda)">
        <title>A chromosome-level genome assembly of Zasmidium syzygii isolated from banana leaves.</title>
        <authorList>
            <person name="van Westerhoven A.C."/>
            <person name="Mehrabi R."/>
            <person name="Talebi R."/>
            <person name="Steentjes M.B.F."/>
            <person name="Corcolon B."/>
            <person name="Chong P.A."/>
            <person name="Kema G.H.J."/>
            <person name="Seidl M.F."/>
        </authorList>
    </citation>
    <scope>NUCLEOTIDE SEQUENCE [LARGE SCALE GENOMIC DNA]</scope>
    <source>
        <strain evidence="5 6">P124</strain>
    </source>
</reference>
<keyword evidence="6" id="KW-1185">Reference proteome</keyword>
<dbReference type="InterPro" id="IPR011990">
    <property type="entry name" value="TPR-like_helical_dom_sf"/>
</dbReference>
<protein>
    <recommendedName>
        <fullName evidence="7">Complex I intermediate-associated protein 84</fullName>
    </recommendedName>
</protein>
<dbReference type="PANTHER" id="PTHR47447">
    <property type="entry name" value="OS03G0856100 PROTEIN"/>
    <property type="match status" value="1"/>
</dbReference>
<evidence type="ECO:0008006" key="7">
    <source>
        <dbReference type="Google" id="ProtNLM"/>
    </source>
</evidence>
<evidence type="ECO:0000256" key="2">
    <source>
        <dbReference type="ARBA" id="ARBA00022737"/>
    </source>
</evidence>
<dbReference type="InterPro" id="IPR002885">
    <property type="entry name" value="PPR_rpt"/>
</dbReference>
<evidence type="ECO:0000256" key="1">
    <source>
        <dbReference type="ARBA" id="ARBA00006192"/>
    </source>
</evidence>
<dbReference type="PANTHER" id="PTHR47447:SF24">
    <property type="entry name" value="PENTATRICOPEPTIDE REPEAT-CONTAINING PROTEIN"/>
    <property type="match status" value="1"/>
</dbReference>
<dbReference type="Proteomes" id="UP001305779">
    <property type="component" value="Unassembled WGS sequence"/>
</dbReference>
<sequence>MFGGGKKKDVKDADIDPGVEKMMEYVKMQKMSARLPPQSEVVEALSQFFNHKYKSRQQIEDTQAELAAKSLQYCLETVTPDPTDEAKRVVPAKVLEKASRILRRLESPTASHVQLAYLVYHALDNVSATRRLPAAVTYVSCLALSGRVYEARQFVLGLQGQGNAAAPNAVEEGPQNDESVDEAAFPTTPLSPSVLWPEVIRGFARKDSESELLETVDMARHHVSDAMPQMPTHMLDFYLRKDDRDKVRFWFAEYWRTSGEYIEEKQTFSNMVKHQRPNMVGRVLRWCLQHDQIDFGHDVVKQVLAETPSKGIWDAVFVWAAGTGKGADEIDRMFTVMESANKKIADPEEWNTPDIATINALVEYATSKNDPYLAERFIAIGKARDIQPDANTYVLQMKYRLKISDVDGALIAYKGLQSMDVSSNEDVPTVNELIVALCKSSRHDFDTIMNVAADLSDRKARFEPATATALALLHLNRDEVHDVTDLMNTHAFHYSAAERETIRRDLVAYCLDPKTPLSRVWDAYNVLTDIFDEMAREERTQIMLVFFRRERPDVSVNIFNSMRDHYREDTIPTIDTYVAAFLATAKLRDLDSMEVIHNQLKLDYNIDANTYLLNALMIGYSACGNPRRALTFWDDIVASKEGPTYNSIHIALRACEKAPFGDLRAEKIWAKLRSMNIDLDQALWSSYIAALAGNGNTEKAISTLEEAESKNELEVDAYVVGSLFNGCSGQVPQADVESWCKEKFPQLWEELEKGGVDEDENGMRTLRIDRTVTP</sequence>
<gene>
    <name evidence="5" type="ORF">PRZ48_011252</name>
</gene>
<evidence type="ECO:0000313" key="5">
    <source>
        <dbReference type="EMBL" id="KAK4498593.1"/>
    </source>
</evidence>
<evidence type="ECO:0000256" key="4">
    <source>
        <dbReference type="ARBA" id="ARBA00044511"/>
    </source>
</evidence>
<keyword evidence="2" id="KW-0677">Repeat</keyword>
<dbReference type="Pfam" id="PF01535">
    <property type="entry name" value="PPR"/>
    <property type="match status" value="2"/>
</dbReference>
<proteinExistence type="inferred from homology"/>
<dbReference type="EMBL" id="JAXOVC010000008">
    <property type="protein sequence ID" value="KAK4498593.1"/>
    <property type="molecule type" value="Genomic_DNA"/>
</dbReference>